<dbReference type="InterPro" id="IPR036390">
    <property type="entry name" value="WH_DNA-bd_sf"/>
</dbReference>
<dbReference type="GO" id="GO:0003700">
    <property type="term" value="F:DNA-binding transcription factor activity"/>
    <property type="evidence" value="ECO:0007669"/>
    <property type="project" value="InterPro"/>
</dbReference>
<dbReference type="Proteomes" id="UP000321832">
    <property type="component" value="Unassembled WGS sequence"/>
</dbReference>
<dbReference type="SUPFAM" id="SSF53850">
    <property type="entry name" value="Periplasmic binding protein-like II"/>
    <property type="match status" value="1"/>
</dbReference>
<dbReference type="InterPro" id="IPR058163">
    <property type="entry name" value="LysR-type_TF_proteobact-type"/>
</dbReference>
<organism evidence="7 8">
    <name type="scientific">Piscinibacter aquaticus</name>
    <dbReference type="NCBI Taxonomy" id="392597"/>
    <lineage>
        <taxon>Bacteria</taxon>
        <taxon>Pseudomonadati</taxon>
        <taxon>Pseudomonadota</taxon>
        <taxon>Betaproteobacteria</taxon>
        <taxon>Burkholderiales</taxon>
        <taxon>Sphaerotilaceae</taxon>
        <taxon>Piscinibacter</taxon>
    </lineage>
</organism>
<protein>
    <submittedName>
        <fullName evidence="7">LysR family transcriptional regulator</fullName>
    </submittedName>
</protein>
<dbReference type="PANTHER" id="PTHR30537">
    <property type="entry name" value="HTH-TYPE TRANSCRIPTIONAL REGULATOR"/>
    <property type="match status" value="1"/>
</dbReference>
<dbReference type="CDD" id="cd08432">
    <property type="entry name" value="PBP2_GcdR_TrpI_HvrB_AmpR_like"/>
    <property type="match status" value="1"/>
</dbReference>
<name>A0A5C6TXT9_9BURK</name>
<feature type="domain" description="HTH lysR-type" evidence="6">
    <location>
        <begin position="8"/>
        <end position="65"/>
    </location>
</feature>
<keyword evidence="8" id="KW-1185">Reference proteome</keyword>
<evidence type="ECO:0000256" key="5">
    <source>
        <dbReference type="SAM" id="MobiDB-lite"/>
    </source>
</evidence>
<dbReference type="InterPro" id="IPR005119">
    <property type="entry name" value="LysR_subst-bd"/>
</dbReference>
<keyword evidence="2" id="KW-0805">Transcription regulation</keyword>
<accession>A0A5C6TXT9</accession>
<dbReference type="Pfam" id="PF03466">
    <property type="entry name" value="LysR_substrate"/>
    <property type="match status" value="1"/>
</dbReference>
<dbReference type="EMBL" id="VOPW01000001">
    <property type="protein sequence ID" value="TXC65364.1"/>
    <property type="molecule type" value="Genomic_DNA"/>
</dbReference>
<dbReference type="Pfam" id="PF00126">
    <property type="entry name" value="HTH_1"/>
    <property type="match status" value="1"/>
</dbReference>
<dbReference type="Gene3D" id="3.40.190.10">
    <property type="entry name" value="Periplasmic binding protein-like II"/>
    <property type="match status" value="2"/>
</dbReference>
<dbReference type="GO" id="GO:0043565">
    <property type="term" value="F:sequence-specific DNA binding"/>
    <property type="evidence" value="ECO:0007669"/>
    <property type="project" value="TreeGrafter"/>
</dbReference>
<comment type="similarity">
    <text evidence="1">Belongs to the LysR transcriptional regulatory family.</text>
</comment>
<dbReference type="FunFam" id="1.10.10.10:FF:000001">
    <property type="entry name" value="LysR family transcriptional regulator"/>
    <property type="match status" value="1"/>
</dbReference>
<evidence type="ECO:0000256" key="3">
    <source>
        <dbReference type="ARBA" id="ARBA00023125"/>
    </source>
</evidence>
<evidence type="ECO:0000256" key="4">
    <source>
        <dbReference type="ARBA" id="ARBA00023163"/>
    </source>
</evidence>
<keyword evidence="3" id="KW-0238">DNA-binding</keyword>
<evidence type="ECO:0000256" key="2">
    <source>
        <dbReference type="ARBA" id="ARBA00023015"/>
    </source>
</evidence>
<dbReference type="InterPro" id="IPR000847">
    <property type="entry name" value="LysR_HTH_N"/>
</dbReference>
<evidence type="ECO:0000256" key="1">
    <source>
        <dbReference type="ARBA" id="ARBA00009437"/>
    </source>
</evidence>
<comment type="caution">
    <text evidence="7">The sequence shown here is derived from an EMBL/GenBank/DDBJ whole genome shotgun (WGS) entry which is preliminary data.</text>
</comment>
<reference evidence="7 8" key="1">
    <citation type="submission" date="2019-08" db="EMBL/GenBank/DDBJ databases">
        <authorList>
            <person name="Khan S.A."/>
            <person name="Jeon C.O."/>
            <person name="Jeong S.E."/>
        </authorList>
    </citation>
    <scope>NUCLEOTIDE SEQUENCE [LARGE SCALE GENOMIC DNA]</scope>
    <source>
        <strain evidence="8">IMCC1728</strain>
    </source>
</reference>
<gene>
    <name evidence="7" type="ORF">FSC37_02390</name>
</gene>
<dbReference type="PRINTS" id="PR00039">
    <property type="entry name" value="HTHLYSR"/>
</dbReference>
<dbReference type="InterPro" id="IPR036388">
    <property type="entry name" value="WH-like_DNA-bd_sf"/>
</dbReference>
<dbReference type="GO" id="GO:0006351">
    <property type="term" value="P:DNA-templated transcription"/>
    <property type="evidence" value="ECO:0007669"/>
    <property type="project" value="TreeGrafter"/>
</dbReference>
<feature type="region of interest" description="Disordered" evidence="5">
    <location>
        <begin position="298"/>
        <end position="324"/>
    </location>
</feature>
<dbReference type="AlphaFoldDB" id="A0A5C6TXT9"/>
<keyword evidence="4" id="KW-0804">Transcription</keyword>
<dbReference type="PANTHER" id="PTHR30537:SF79">
    <property type="entry name" value="TRANSCRIPTIONAL REGULATOR-RELATED"/>
    <property type="match status" value="1"/>
</dbReference>
<evidence type="ECO:0000313" key="7">
    <source>
        <dbReference type="EMBL" id="TXC65364.1"/>
    </source>
</evidence>
<dbReference type="SUPFAM" id="SSF46785">
    <property type="entry name" value="Winged helix' DNA-binding domain"/>
    <property type="match status" value="1"/>
</dbReference>
<proteinExistence type="inferred from homology"/>
<dbReference type="PROSITE" id="PS50931">
    <property type="entry name" value="HTH_LYSR"/>
    <property type="match status" value="1"/>
</dbReference>
<evidence type="ECO:0000313" key="8">
    <source>
        <dbReference type="Proteomes" id="UP000321832"/>
    </source>
</evidence>
<sequence length="324" mass="35205">MLTSMARLPLHVLPTFRAVARRANLRAAAEELHLTHSAVSQQIRLLEEQLGFALFDRHGRRVALNAAGAALLRAVEPALAQLDDGVRAAQAASAGTGDENLRVSVLPSFAQRWLLPRMADWRARHPQIALELHASQQVVDLTREGFHAALRTGTGPWRGLAAQRLIDSPWIVVAPPAVAQRLRGATADALAHEPLLGDGPMWQRWFALAGLKVKVKPVAEFNDAGLMLQAAEQGLGLALAREVLAADALAGGRLARLSPVALEDPDAYPYWLVYPPTLAEWPPLRAFRDWLTEELKRPAGTATAGRTGNRSRATSAASRPRRAR</sequence>
<evidence type="ECO:0000259" key="6">
    <source>
        <dbReference type="PROSITE" id="PS50931"/>
    </source>
</evidence>
<dbReference type="Gene3D" id="1.10.10.10">
    <property type="entry name" value="Winged helix-like DNA-binding domain superfamily/Winged helix DNA-binding domain"/>
    <property type="match status" value="1"/>
</dbReference>